<dbReference type="NCBIfam" id="NF010624">
    <property type="entry name" value="PRK14017.1"/>
    <property type="match status" value="1"/>
</dbReference>
<dbReference type="SFLD" id="SFLDS00001">
    <property type="entry name" value="Enolase"/>
    <property type="match status" value="1"/>
</dbReference>
<evidence type="ECO:0000256" key="2">
    <source>
        <dbReference type="ARBA" id="ARBA00022842"/>
    </source>
</evidence>
<dbReference type="Proteomes" id="UP000033531">
    <property type="component" value="Unassembled WGS sequence"/>
</dbReference>
<reference evidence="5 6" key="1">
    <citation type="submission" date="2015-01" db="EMBL/GenBank/DDBJ databases">
        <title>Comparative genomics of the lactic acid bacteria isolated from the honey bee gut.</title>
        <authorList>
            <person name="Ellegaard K.M."/>
            <person name="Tamarit D."/>
            <person name="Javelind E."/>
            <person name="Olofsson T."/>
            <person name="Andersson S.G."/>
            <person name="Vasquez A."/>
        </authorList>
    </citation>
    <scope>NUCLEOTIDE SEQUENCE [LARGE SCALE GENOMIC DNA]</scope>
    <source>
        <strain evidence="5 6">Hma8</strain>
    </source>
</reference>
<dbReference type="EMBL" id="JXLI01000010">
    <property type="protein sequence ID" value="KJY56419.1"/>
    <property type="molecule type" value="Genomic_DNA"/>
</dbReference>
<dbReference type="Pfam" id="PF02746">
    <property type="entry name" value="MR_MLE_N"/>
    <property type="match status" value="1"/>
</dbReference>
<evidence type="ECO:0000256" key="1">
    <source>
        <dbReference type="ARBA" id="ARBA00022723"/>
    </source>
</evidence>
<dbReference type="InterPro" id="IPR029065">
    <property type="entry name" value="Enolase_C-like"/>
</dbReference>
<dbReference type="GO" id="GO:0016829">
    <property type="term" value="F:lyase activity"/>
    <property type="evidence" value="ECO:0007669"/>
    <property type="project" value="UniProtKB-KW"/>
</dbReference>
<protein>
    <recommendedName>
        <fullName evidence="4">Mandelate racemase/muconate lactonizing enzyme C-terminal domain-containing protein</fullName>
    </recommendedName>
</protein>
<dbReference type="PANTHER" id="PTHR48080:SF2">
    <property type="entry name" value="D-GALACTONATE DEHYDRATASE"/>
    <property type="match status" value="1"/>
</dbReference>
<dbReference type="SMART" id="SM00922">
    <property type="entry name" value="MR_MLE"/>
    <property type="match status" value="1"/>
</dbReference>
<evidence type="ECO:0000256" key="3">
    <source>
        <dbReference type="ARBA" id="ARBA00023239"/>
    </source>
</evidence>
<dbReference type="GO" id="GO:0046872">
    <property type="term" value="F:metal ion binding"/>
    <property type="evidence" value="ECO:0007669"/>
    <property type="project" value="UniProtKB-KW"/>
</dbReference>
<dbReference type="Gene3D" id="3.30.390.10">
    <property type="entry name" value="Enolase-like, N-terminal domain"/>
    <property type="match status" value="1"/>
</dbReference>
<dbReference type="InterPro" id="IPR034593">
    <property type="entry name" value="DgoD-like"/>
</dbReference>
<gene>
    <name evidence="5" type="ORF">JF74_07520</name>
</gene>
<dbReference type="AlphaFoldDB" id="A0A0F4LDS0"/>
<accession>A0A0F4LDS0</accession>
<sequence>MKITNLKIITANKYLFIKLETDKGIIGLGEAGAWGFLEAVKGVLNKFKVYLIGKDPFKIEDIWNYLYRSMYFRGSVIMSAISAIDIALWDIKGKALGVPIYQLLGGPTRNKVRVYDAILKFTPSEIKKELIDLKSKGFTAARILITGNSQKNADYSDSIVNSKITKYVERVKLVRELAGDNFDIILECHRSLSLPEAMSFVKQVEKYHPMFIEDPIAPDNFEAMSLVASKTNIPIATGERFINIEEFNETYFKHAAIYVRPDVCALGGITAAKKVAAISEANYGQIVPHNPLGPVSTAACLQIDASVPNLGIQEFPSFYRKENEAKMLKEPFEVKDGYIKVPDKPGLGIELNEEALRKMPEAQRSLNAQRAFDGSVCDI</sequence>
<dbReference type="OrthoDB" id="9775391at2"/>
<evidence type="ECO:0000313" key="6">
    <source>
        <dbReference type="Proteomes" id="UP000033531"/>
    </source>
</evidence>
<feature type="domain" description="Mandelate racemase/muconate lactonizing enzyme C-terminal" evidence="4">
    <location>
        <begin position="123"/>
        <end position="234"/>
    </location>
</feature>
<dbReference type="SUPFAM" id="SSF51604">
    <property type="entry name" value="Enolase C-terminal domain-like"/>
    <property type="match status" value="1"/>
</dbReference>
<dbReference type="PANTHER" id="PTHR48080">
    <property type="entry name" value="D-GALACTONATE DEHYDRATASE-RELATED"/>
    <property type="match status" value="1"/>
</dbReference>
<dbReference type="InterPro" id="IPR013341">
    <property type="entry name" value="Mandelate_racemase_N_dom"/>
</dbReference>
<keyword evidence="1" id="KW-0479">Metal-binding</keyword>
<dbReference type="InterPro" id="IPR013342">
    <property type="entry name" value="Mandelate_racemase_C"/>
</dbReference>
<dbReference type="Gene3D" id="3.20.20.120">
    <property type="entry name" value="Enolase-like C-terminal domain"/>
    <property type="match status" value="1"/>
</dbReference>
<keyword evidence="2" id="KW-0460">Magnesium</keyword>
<dbReference type="InterPro" id="IPR036849">
    <property type="entry name" value="Enolase-like_C_sf"/>
</dbReference>
<dbReference type="SFLD" id="SFLDG00179">
    <property type="entry name" value="mandelate_racemase"/>
    <property type="match status" value="1"/>
</dbReference>
<dbReference type="STRING" id="1218507.JF74_07520"/>
<evidence type="ECO:0000259" key="4">
    <source>
        <dbReference type="SMART" id="SM00922"/>
    </source>
</evidence>
<keyword evidence="3" id="KW-0456">Lyase</keyword>
<name>A0A0F4LDS0_9LACO</name>
<dbReference type="Pfam" id="PF13378">
    <property type="entry name" value="MR_MLE_C"/>
    <property type="match status" value="1"/>
</dbReference>
<dbReference type="SUPFAM" id="SSF54826">
    <property type="entry name" value="Enolase N-terminal domain-like"/>
    <property type="match status" value="1"/>
</dbReference>
<dbReference type="GO" id="GO:0009063">
    <property type="term" value="P:amino acid catabolic process"/>
    <property type="evidence" value="ECO:0007669"/>
    <property type="project" value="InterPro"/>
</dbReference>
<dbReference type="InterPro" id="IPR018110">
    <property type="entry name" value="Mandel_Rmase/mucon_lact_enz_CS"/>
</dbReference>
<dbReference type="PROSITE" id="PS00908">
    <property type="entry name" value="MR_MLE_1"/>
    <property type="match status" value="1"/>
</dbReference>
<comment type="caution">
    <text evidence="5">The sequence shown here is derived from an EMBL/GenBank/DDBJ whole genome shotgun (WGS) entry which is preliminary data.</text>
</comment>
<dbReference type="CDD" id="cd03316">
    <property type="entry name" value="MR_like"/>
    <property type="match status" value="1"/>
</dbReference>
<evidence type="ECO:0000313" key="5">
    <source>
        <dbReference type="EMBL" id="KJY56419.1"/>
    </source>
</evidence>
<dbReference type="RefSeq" id="WP_046324700.1">
    <property type="nucleotide sequence ID" value="NZ_JBHTMT010000001.1"/>
</dbReference>
<dbReference type="PATRIC" id="fig|1218507.3.peg.921"/>
<dbReference type="HOGENOM" id="CLU_030273_3_2_9"/>
<proteinExistence type="predicted"/>
<organism evidence="5 6">
    <name type="scientific">Lactobacillus melliventris</name>
    <dbReference type="NCBI Taxonomy" id="1218507"/>
    <lineage>
        <taxon>Bacteria</taxon>
        <taxon>Bacillati</taxon>
        <taxon>Bacillota</taxon>
        <taxon>Bacilli</taxon>
        <taxon>Lactobacillales</taxon>
        <taxon>Lactobacillaceae</taxon>
        <taxon>Lactobacillus</taxon>
    </lineage>
</organism>
<dbReference type="InterPro" id="IPR029017">
    <property type="entry name" value="Enolase-like_N"/>
</dbReference>